<dbReference type="EMBL" id="LAZR01000976">
    <property type="protein sequence ID" value="KKN53320.1"/>
    <property type="molecule type" value="Genomic_DNA"/>
</dbReference>
<protein>
    <recommendedName>
        <fullName evidence="2">Integrating conjugative element protein</fullName>
    </recommendedName>
</protein>
<proteinExistence type="predicted"/>
<sequence length="160" mass="17679">MSRIISFSVLLILSTLVHAEPKVIFDSGRTTNADRYLSPEQKPSFPKRKPNITSLITPRTPEMSVGKVERRNVELPYLPSPLFLVGTDKISINWLSQHRQALIKAGAVGLIVNSKSASDIQHVIHTAKGLQISPASGSDLAKQLNLHHYPILITRTQIAQ</sequence>
<reference evidence="1" key="1">
    <citation type="journal article" date="2015" name="Nature">
        <title>Complex archaea that bridge the gap between prokaryotes and eukaryotes.</title>
        <authorList>
            <person name="Spang A."/>
            <person name="Saw J.H."/>
            <person name="Jorgensen S.L."/>
            <person name="Zaremba-Niedzwiedzka K."/>
            <person name="Martijn J."/>
            <person name="Lind A.E."/>
            <person name="van Eijk R."/>
            <person name="Schleper C."/>
            <person name="Guy L."/>
            <person name="Ettema T.J."/>
        </authorList>
    </citation>
    <scope>NUCLEOTIDE SEQUENCE</scope>
</reference>
<organism evidence="1">
    <name type="scientific">marine sediment metagenome</name>
    <dbReference type="NCBI Taxonomy" id="412755"/>
    <lineage>
        <taxon>unclassified sequences</taxon>
        <taxon>metagenomes</taxon>
        <taxon>ecological metagenomes</taxon>
    </lineage>
</organism>
<name>A0A0F9RA16_9ZZZZ</name>
<dbReference type="Pfam" id="PF11072">
    <property type="entry name" value="DUF2859"/>
    <property type="match status" value="1"/>
</dbReference>
<gene>
    <name evidence="1" type="ORF">LCGC14_0603570</name>
</gene>
<dbReference type="NCBIfam" id="TIGR03765">
    <property type="entry name" value="ICE_PFL_4695"/>
    <property type="match status" value="1"/>
</dbReference>
<evidence type="ECO:0000313" key="1">
    <source>
        <dbReference type="EMBL" id="KKN53320.1"/>
    </source>
</evidence>
<accession>A0A0F9RA16</accession>
<dbReference type="AlphaFoldDB" id="A0A0F9RA16"/>
<dbReference type="InterPro" id="IPR021300">
    <property type="entry name" value="Integr_conj_element_PFL4695"/>
</dbReference>
<comment type="caution">
    <text evidence="1">The sequence shown here is derived from an EMBL/GenBank/DDBJ whole genome shotgun (WGS) entry which is preliminary data.</text>
</comment>
<evidence type="ECO:0008006" key="2">
    <source>
        <dbReference type="Google" id="ProtNLM"/>
    </source>
</evidence>